<dbReference type="InterPro" id="IPR038765">
    <property type="entry name" value="Papain-like_cys_pep_sf"/>
</dbReference>
<keyword evidence="4" id="KW-0788">Thiol protease</keyword>
<keyword evidence="7" id="KW-1185">Reference proteome</keyword>
<dbReference type="InterPro" id="IPR057812">
    <property type="entry name" value="SH3_YKFC_2nd"/>
</dbReference>
<dbReference type="InterPro" id="IPR000064">
    <property type="entry name" value="NLP_P60_dom"/>
</dbReference>
<dbReference type="SUPFAM" id="SSF54001">
    <property type="entry name" value="Cysteine proteinases"/>
    <property type="match status" value="1"/>
</dbReference>
<gene>
    <name evidence="6" type="ORF">FG383_05780</name>
</gene>
<evidence type="ECO:0000256" key="4">
    <source>
        <dbReference type="ARBA" id="ARBA00022807"/>
    </source>
</evidence>
<dbReference type="GO" id="GO:0008234">
    <property type="term" value="F:cysteine-type peptidase activity"/>
    <property type="evidence" value="ECO:0007669"/>
    <property type="project" value="UniProtKB-KW"/>
</dbReference>
<dbReference type="Pfam" id="PF23795">
    <property type="entry name" value="SH3_YKFC_2nd"/>
    <property type="match status" value="1"/>
</dbReference>
<sequence length="307" mass="34132">METGASKWVCSVKVATVWTEPSSARELDSPGTSNPVLLAEWLEALTYKERLALCDENCIQTQLLYGEPVLVEKIEGEWAKIIAVWQPSKKDARGYPGWVPVEQLHQMGHADSIGVARVSNVKVQLWDTEKKPLLVVPFNTILPVSSEDAIYFTVQTPHGEAFLQKEHADFSVSIEQYPKRSAENAIALGEQYLDLPYLWGGMSPYGYDCSGFTYNMLKACGYLIPRDASDQAVSGEEVSLHDPSAWKKGDLLFFANDEGTGRVRHVGFYYGNGLLLHSHSTGKTVEILVLEGSKLEKEVCAVRRYAV</sequence>
<dbReference type="OrthoDB" id="9813368at2"/>
<dbReference type="PANTHER" id="PTHR47053:SF3">
    <property type="entry name" value="GAMMA-D-GLUTAMYL-L-LYSINE DIPEPTIDYL-PEPTIDASE"/>
    <property type="match status" value="1"/>
</dbReference>
<dbReference type="Gene3D" id="2.30.30.40">
    <property type="entry name" value="SH3 Domains"/>
    <property type="match status" value="1"/>
</dbReference>
<organism evidence="6 7">
    <name type="scientific">Psychrobacillus soli</name>
    <dbReference type="NCBI Taxonomy" id="1543965"/>
    <lineage>
        <taxon>Bacteria</taxon>
        <taxon>Bacillati</taxon>
        <taxon>Bacillota</taxon>
        <taxon>Bacilli</taxon>
        <taxon>Bacillales</taxon>
        <taxon>Bacillaceae</taxon>
        <taxon>Psychrobacillus</taxon>
    </lineage>
</organism>
<feature type="domain" description="NlpC/P60" evidence="5">
    <location>
        <begin position="179"/>
        <end position="306"/>
    </location>
</feature>
<dbReference type="EMBL" id="VDGG01000009">
    <property type="protein sequence ID" value="TQR17269.1"/>
    <property type="molecule type" value="Genomic_DNA"/>
</dbReference>
<comment type="caution">
    <text evidence="6">The sequence shown here is derived from an EMBL/GenBank/DDBJ whole genome shotgun (WGS) entry which is preliminary data.</text>
</comment>
<accession>A0A544TII3</accession>
<dbReference type="PANTHER" id="PTHR47053">
    <property type="entry name" value="MUREIN DD-ENDOPEPTIDASE MEPH-RELATED"/>
    <property type="match status" value="1"/>
</dbReference>
<keyword evidence="2" id="KW-0645">Protease</keyword>
<evidence type="ECO:0000259" key="5">
    <source>
        <dbReference type="PROSITE" id="PS51935"/>
    </source>
</evidence>
<dbReference type="RefSeq" id="WP_142605885.1">
    <property type="nucleotide sequence ID" value="NZ_VDGG01000009.1"/>
</dbReference>
<dbReference type="Pfam" id="PF00877">
    <property type="entry name" value="NLPC_P60"/>
    <property type="match status" value="1"/>
</dbReference>
<evidence type="ECO:0000313" key="6">
    <source>
        <dbReference type="EMBL" id="TQR17269.1"/>
    </source>
</evidence>
<name>A0A544TII3_9BACI</name>
<dbReference type="AlphaFoldDB" id="A0A544TII3"/>
<evidence type="ECO:0000313" key="7">
    <source>
        <dbReference type="Proteomes" id="UP000318937"/>
    </source>
</evidence>
<evidence type="ECO:0000256" key="1">
    <source>
        <dbReference type="ARBA" id="ARBA00007074"/>
    </source>
</evidence>
<proteinExistence type="inferred from homology"/>
<dbReference type="GO" id="GO:0006508">
    <property type="term" value="P:proteolysis"/>
    <property type="evidence" value="ECO:0007669"/>
    <property type="project" value="UniProtKB-KW"/>
</dbReference>
<evidence type="ECO:0000256" key="3">
    <source>
        <dbReference type="ARBA" id="ARBA00022801"/>
    </source>
</evidence>
<reference evidence="6 7" key="1">
    <citation type="submission" date="2019-05" db="EMBL/GenBank/DDBJ databases">
        <title>Psychrobacillus vulpis sp. nov., a new species isolated from feces of a red fox that inhabits in The Tablas de Daimiel Natural Park, Albacete, Spain.</title>
        <authorList>
            <person name="Rodriguez M."/>
            <person name="Reina J.C."/>
            <person name="Bejar V."/>
            <person name="Llamas I."/>
        </authorList>
    </citation>
    <scope>NUCLEOTIDE SEQUENCE [LARGE SCALE GENOMIC DNA]</scope>
    <source>
        <strain evidence="6 7">NHI-2</strain>
    </source>
</reference>
<keyword evidence="3" id="KW-0378">Hydrolase</keyword>
<dbReference type="InterPro" id="IPR051202">
    <property type="entry name" value="Peptidase_C40"/>
</dbReference>
<comment type="similarity">
    <text evidence="1">Belongs to the peptidase C40 family.</text>
</comment>
<evidence type="ECO:0000256" key="2">
    <source>
        <dbReference type="ARBA" id="ARBA00022670"/>
    </source>
</evidence>
<dbReference type="PROSITE" id="PS51935">
    <property type="entry name" value="NLPC_P60"/>
    <property type="match status" value="1"/>
</dbReference>
<dbReference type="Proteomes" id="UP000318937">
    <property type="component" value="Unassembled WGS sequence"/>
</dbReference>
<protein>
    <submittedName>
        <fullName evidence="6">NlpC/P60 family protein</fullName>
    </submittedName>
</protein>
<dbReference type="Gene3D" id="3.90.1720.10">
    <property type="entry name" value="endopeptidase domain like (from Nostoc punctiforme)"/>
    <property type="match status" value="1"/>
</dbReference>